<evidence type="ECO:0000313" key="3">
    <source>
        <dbReference type="EMBL" id="MBO0334416.1"/>
    </source>
</evidence>
<reference evidence="3 4" key="1">
    <citation type="submission" date="2021-03" db="EMBL/GenBank/DDBJ databases">
        <title>Sneathiella sp. CAU 1612 isolated from Kang Won-do.</title>
        <authorList>
            <person name="Kim W."/>
        </authorList>
    </citation>
    <scope>NUCLEOTIDE SEQUENCE [LARGE SCALE GENOMIC DNA]</scope>
    <source>
        <strain evidence="3 4">CAU 1612</strain>
    </source>
</reference>
<evidence type="ECO:0000259" key="2">
    <source>
        <dbReference type="Pfam" id="PF21839"/>
    </source>
</evidence>
<feature type="domain" description="DUF6898" evidence="2">
    <location>
        <begin position="7"/>
        <end position="61"/>
    </location>
</feature>
<evidence type="ECO:0000256" key="1">
    <source>
        <dbReference type="SAM" id="MobiDB-lite"/>
    </source>
</evidence>
<accession>A0ABS3F7C0</accession>
<organism evidence="3 4">
    <name type="scientific">Sneathiella sedimenti</name>
    <dbReference type="NCBI Taxonomy" id="2816034"/>
    <lineage>
        <taxon>Bacteria</taxon>
        <taxon>Pseudomonadati</taxon>
        <taxon>Pseudomonadota</taxon>
        <taxon>Alphaproteobacteria</taxon>
        <taxon>Sneathiellales</taxon>
        <taxon>Sneathiellaceae</taxon>
        <taxon>Sneathiella</taxon>
    </lineage>
</organism>
<proteinExistence type="predicted"/>
<gene>
    <name evidence="3" type="ORF">J0X12_12365</name>
</gene>
<dbReference type="Proteomes" id="UP000664761">
    <property type="component" value="Unassembled WGS sequence"/>
</dbReference>
<feature type="region of interest" description="Disordered" evidence="1">
    <location>
        <begin position="59"/>
        <end position="83"/>
    </location>
</feature>
<dbReference type="RefSeq" id="WP_207046198.1">
    <property type="nucleotide sequence ID" value="NZ_JAFLNC010000004.1"/>
</dbReference>
<keyword evidence="4" id="KW-1185">Reference proteome</keyword>
<sequence length="83" mass="9014">MSSEEKSEYIVEFQQHGTSVKVSVIDPRTMLEVSIVGPSSAGQEELKRTALAKLQYVMNKKKGPPATEKTSAPDTPKKPGIVV</sequence>
<protein>
    <recommendedName>
        <fullName evidence="2">DUF6898 domain-containing protein</fullName>
    </recommendedName>
</protein>
<evidence type="ECO:0000313" key="4">
    <source>
        <dbReference type="Proteomes" id="UP000664761"/>
    </source>
</evidence>
<dbReference type="InterPro" id="IPR054193">
    <property type="entry name" value="DUF6898"/>
</dbReference>
<dbReference type="EMBL" id="JAFLNC010000004">
    <property type="protein sequence ID" value="MBO0334416.1"/>
    <property type="molecule type" value="Genomic_DNA"/>
</dbReference>
<dbReference type="Pfam" id="PF21839">
    <property type="entry name" value="DUF6898"/>
    <property type="match status" value="1"/>
</dbReference>
<name>A0ABS3F7C0_9PROT</name>
<comment type="caution">
    <text evidence="3">The sequence shown here is derived from an EMBL/GenBank/DDBJ whole genome shotgun (WGS) entry which is preliminary data.</text>
</comment>